<proteinExistence type="predicted"/>
<dbReference type="Proteomes" id="UP001337655">
    <property type="component" value="Unassembled WGS sequence"/>
</dbReference>
<keyword evidence="3" id="KW-1185">Reference proteome</keyword>
<organism evidence="2 3">
    <name type="scientific">Saxophila tyrrhenica</name>
    <dbReference type="NCBI Taxonomy" id="1690608"/>
    <lineage>
        <taxon>Eukaryota</taxon>
        <taxon>Fungi</taxon>
        <taxon>Dikarya</taxon>
        <taxon>Ascomycota</taxon>
        <taxon>Pezizomycotina</taxon>
        <taxon>Dothideomycetes</taxon>
        <taxon>Dothideomycetidae</taxon>
        <taxon>Mycosphaerellales</taxon>
        <taxon>Extremaceae</taxon>
        <taxon>Saxophila</taxon>
    </lineage>
</organism>
<dbReference type="AlphaFoldDB" id="A0AAV9P6R4"/>
<evidence type="ECO:0000313" key="2">
    <source>
        <dbReference type="EMBL" id="KAK5166958.1"/>
    </source>
</evidence>
<dbReference type="GeneID" id="89929023"/>
<sequence length="381" mass="42754">MGTAAAGGWARLDQYTSIAQGRHKTQNIHEQTLQQPDTTPKFSIVWSSTGANCLPVLALVVEGLLQCTLEPKNPILKRRFVSDGLRRLVRDFGAPNVNPDLFTKGNVLCSLISTAYCSLCDKEIKQGDKTRNRYTKDGYTRALLKCFQVERRQARRQFLPAYPKACARCRYHGRDAKCDGKTPCNECMSRQYGKRRLCKYGIDCGTVLRTDVSEEDGVPKDEKCIRCLKWGAKCNGKHPCGVCARRGDKCAYKEPDLPADQVSMDLADDDWIAWEVSRDEADTSCWGFVVEEDRRSWFSKSEAERKRLNNEAVSNGFDQEPLIAIGAPVVAWAWRSGPQSPGGQHSPRPQPVRSLNPPSSYDEVGQKSRIRVWKGGPMRTS</sequence>
<evidence type="ECO:0000256" key="1">
    <source>
        <dbReference type="SAM" id="MobiDB-lite"/>
    </source>
</evidence>
<accession>A0AAV9P6R4</accession>
<protein>
    <recommendedName>
        <fullName evidence="4">Zn(2)-C6 fungal-type domain-containing protein</fullName>
    </recommendedName>
</protein>
<evidence type="ECO:0000313" key="3">
    <source>
        <dbReference type="Proteomes" id="UP001337655"/>
    </source>
</evidence>
<gene>
    <name evidence="2" type="ORF">LTR77_007687</name>
</gene>
<dbReference type="EMBL" id="JAVRRT010000012">
    <property type="protein sequence ID" value="KAK5166958.1"/>
    <property type="molecule type" value="Genomic_DNA"/>
</dbReference>
<feature type="region of interest" description="Disordered" evidence="1">
    <location>
        <begin position="335"/>
        <end position="381"/>
    </location>
</feature>
<reference evidence="2 3" key="1">
    <citation type="submission" date="2023-08" db="EMBL/GenBank/DDBJ databases">
        <title>Black Yeasts Isolated from many extreme environments.</title>
        <authorList>
            <person name="Coleine C."/>
            <person name="Stajich J.E."/>
            <person name="Selbmann L."/>
        </authorList>
    </citation>
    <scope>NUCLEOTIDE SEQUENCE [LARGE SCALE GENOMIC DNA]</scope>
    <source>
        <strain evidence="2 3">CCFEE 5935</strain>
    </source>
</reference>
<comment type="caution">
    <text evidence="2">The sequence shown here is derived from an EMBL/GenBank/DDBJ whole genome shotgun (WGS) entry which is preliminary data.</text>
</comment>
<name>A0AAV9P6R4_9PEZI</name>
<dbReference type="RefSeq" id="XP_064656766.1">
    <property type="nucleotide sequence ID" value="XM_064804924.1"/>
</dbReference>
<evidence type="ECO:0008006" key="4">
    <source>
        <dbReference type="Google" id="ProtNLM"/>
    </source>
</evidence>